<name>A0A512BIE6_9BACT</name>
<dbReference type="GO" id="GO:0004311">
    <property type="term" value="F:geranylgeranyl diphosphate synthase activity"/>
    <property type="evidence" value="ECO:0007669"/>
    <property type="project" value="InterPro"/>
</dbReference>
<dbReference type="AlphaFoldDB" id="A0A512BIE6"/>
<dbReference type="GO" id="GO:0051996">
    <property type="term" value="F:squalene synthase [NAD(P)H] activity"/>
    <property type="evidence" value="ECO:0007669"/>
    <property type="project" value="InterPro"/>
</dbReference>
<reference evidence="2 3" key="1">
    <citation type="submission" date="2019-07" db="EMBL/GenBank/DDBJ databases">
        <title>Whole genome shotgun sequence of Segetibacter aerophilus NBRC 106135.</title>
        <authorList>
            <person name="Hosoyama A."/>
            <person name="Uohara A."/>
            <person name="Ohji S."/>
            <person name="Ichikawa N."/>
        </authorList>
    </citation>
    <scope>NUCLEOTIDE SEQUENCE [LARGE SCALE GENOMIC DNA]</scope>
    <source>
        <strain evidence="2 3">NBRC 106135</strain>
    </source>
</reference>
<dbReference type="PANTHER" id="PTHR31480">
    <property type="entry name" value="BIFUNCTIONAL LYCOPENE CYCLASE/PHYTOENE SYNTHASE"/>
    <property type="match status" value="1"/>
</dbReference>
<keyword evidence="3" id="KW-1185">Reference proteome</keyword>
<organism evidence="2 3">
    <name type="scientific">Segetibacter aerophilus</name>
    <dbReference type="NCBI Taxonomy" id="670293"/>
    <lineage>
        <taxon>Bacteria</taxon>
        <taxon>Pseudomonadati</taxon>
        <taxon>Bacteroidota</taxon>
        <taxon>Chitinophagia</taxon>
        <taxon>Chitinophagales</taxon>
        <taxon>Chitinophagaceae</taxon>
        <taxon>Segetibacter</taxon>
    </lineage>
</organism>
<protein>
    <submittedName>
        <fullName evidence="2">Phytoene synthase</fullName>
    </submittedName>
</protein>
<accession>A0A512BIE6</accession>
<dbReference type="InterPro" id="IPR019845">
    <property type="entry name" value="Squalene/phytoene_synthase_CS"/>
</dbReference>
<dbReference type="PROSITE" id="PS01045">
    <property type="entry name" value="SQUALEN_PHYTOEN_SYN_2"/>
    <property type="match status" value="1"/>
</dbReference>
<dbReference type="Pfam" id="PF00494">
    <property type="entry name" value="SQS_PSY"/>
    <property type="match status" value="1"/>
</dbReference>
<dbReference type="RefSeq" id="WP_147205742.1">
    <property type="nucleotide sequence ID" value="NZ_BJYT01000025.1"/>
</dbReference>
<comment type="caution">
    <text evidence="2">The sequence shown here is derived from an EMBL/GenBank/DDBJ whole genome shotgun (WGS) entry which is preliminary data.</text>
</comment>
<dbReference type="InterPro" id="IPR008949">
    <property type="entry name" value="Isoprenoid_synthase_dom_sf"/>
</dbReference>
<evidence type="ECO:0000313" key="2">
    <source>
        <dbReference type="EMBL" id="GEO11635.1"/>
    </source>
</evidence>
<evidence type="ECO:0000313" key="3">
    <source>
        <dbReference type="Proteomes" id="UP000321513"/>
    </source>
</evidence>
<dbReference type="OrthoDB" id="9787280at2"/>
<dbReference type="SFLD" id="SFLDG01018">
    <property type="entry name" value="Squalene/Phytoene_Synthase_Lik"/>
    <property type="match status" value="1"/>
</dbReference>
<dbReference type="SFLD" id="SFLDS00005">
    <property type="entry name" value="Isoprenoid_Synthase_Type_I"/>
    <property type="match status" value="1"/>
</dbReference>
<dbReference type="Gene3D" id="1.10.600.10">
    <property type="entry name" value="Farnesyl Diphosphate Synthase"/>
    <property type="match status" value="1"/>
</dbReference>
<sequence>MMHLFNELGHMCSKITTEKYSTSFASSIKLLHKDLRTPIYNIYGFVRFADEIVDTFHDHDQQLLLAEFKTQTYEAIERGISLNPILNSFQETVNKYGIAYSFIDAFFASMEQDLYKLEYDNKTYNEYIYGSAEVVGLMCLYVFCEGDKNMYKSLKPYAQSLGAAFQKVNFLRDLKADTQTLERMYFPGCNFLNFTEKEKQQIEADILNDFQQAYEGIVKLPIKARFGVYVAYKYYLSLFNKIRKVKAKQIMEERIRIPNYSKAMILAKAGVRSQFNML</sequence>
<gene>
    <name evidence="2" type="primary">crtB</name>
    <name evidence="2" type="ORF">SAE01_41310</name>
</gene>
<dbReference type="InterPro" id="IPR033904">
    <property type="entry name" value="Trans_IPPS_HH"/>
</dbReference>
<dbReference type="EMBL" id="BJYT01000025">
    <property type="protein sequence ID" value="GEO11635.1"/>
    <property type="molecule type" value="Genomic_DNA"/>
</dbReference>
<dbReference type="SFLD" id="SFLDG01212">
    <property type="entry name" value="Phytoene_synthase_like"/>
    <property type="match status" value="1"/>
</dbReference>
<proteinExistence type="predicted"/>
<dbReference type="CDD" id="cd00683">
    <property type="entry name" value="Trans_IPPS_HH"/>
    <property type="match status" value="1"/>
</dbReference>
<dbReference type="InterPro" id="IPR044843">
    <property type="entry name" value="Trans_IPPS_bact-type"/>
</dbReference>
<dbReference type="GO" id="GO:0016117">
    <property type="term" value="P:carotenoid biosynthetic process"/>
    <property type="evidence" value="ECO:0007669"/>
    <property type="project" value="UniProtKB-ARBA"/>
</dbReference>
<dbReference type="Proteomes" id="UP000321513">
    <property type="component" value="Unassembled WGS sequence"/>
</dbReference>
<evidence type="ECO:0000256" key="1">
    <source>
        <dbReference type="ARBA" id="ARBA00022679"/>
    </source>
</evidence>
<keyword evidence="1" id="KW-0808">Transferase</keyword>
<dbReference type="InterPro" id="IPR002060">
    <property type="entry name" value="Squ/phyt_synthse"/>
</dbReference>
<dbReference type="SUPFAM" id="SSF48576">
    <property type="entry name" value="Terpenoid synthases"/>
    <property type="match status" value="1"/>
</dbReference>